<evidence type="ECO:0000256" key="4">
    <source>
        <dbReference type="ARBA" id="ARBA00005072"/>
    </source>
</evidence>
<protein>
    <recommendedName>
        <fullName evidence="17">Branched-chain-amino-acid aminotransferase</fullName>
        <ecNumber evidence="17">2.6.1.42</ecNumber>
    </recommendedName>
</protein>
<evidence type="ECO:0000256" key="16">
    <source>
        <dbReference type="RuleBase" id="RU004516"/>
    </source>
</evidence>
<dbReference type="UniPathway" id="UPA00047">
    <property type="reaction ID" value="UER00058"/>
</dbReference>
<accession>S2W1T1</accession>
<evidence type="ECO:0000256" key="15">
    <source>
        <dbReference type="RuleBase" id="RU004106"/>
    </source>
</evidence>
<keyword evidence="10 17" id="KW-0100">Branched-chain amino acid biosynthesis</keyword>
<dbReference type="CDD" id="cd01557">
    <property type="entry name" value="BCAT_beta_family"/>
    <property type="match status" value="1"/>
</dbReference>
<evidence type="ECO:0000256" key="3">
    <source>
        <dbReference type="ARBA" id="ARBA00004931"/>
    </source>
</evidence>
<evidence type="ECO:0000256" key="17">
    <source>
        <dbReference type="RuleBase" id="RU004517"/>
    </source>
</evidence>
<dbReference type="UniPathway" id="UPA00048">
    <property type="reaction ID" value="UER00073"/>
</dbReference>
<comment type="catalytic activity">
    <reaction evidence="12 17">
        <text>L-isoleucine + 2-oxoglutarate = (S)-3-methyl-2-oxopentanoate + L-glutamate</text>
        <dbReference type="Rhea" id="RHEA:24801"/>
        <dbReference type="ChEBI" id="CHEBI:16810"/>
        <dbReference type="ChEBI" id="CHEBI:29985"/>
        <dbReference type="ChEBI" id="CHEBI:35146"/>
        <dbReference type="ChEBI" id="CHEBI:58045"/>
        <dbReference type="EC" id="2.6.1.42"/>
    </reaction>
</comment>
<dbReference type="InterPro" id="IPR001544">
    <property type="entry name" value="Aminotrans_IV"/>
</dbReference>
<dbReference type="AlphaFoldDB" id="S2W1T1"/>
<name>S2W1T1_9ACTN</name>
<evidence type="ECO:0000256" key="10">
    <source>
        <dbReference type="ARBA" id="ARBA00023304"/>
    </source>
</evidence>
<keyword evidence="19" id="KW-1185">Reference proteome</keyword>
<comment type="pathway">
    <text evidence="2">Amino-acid biosynthesis; L-isoleucine biosynthesis; L-isoleucine from 2-oxobutanoate: step 4/4.</text>
</comment>
<dbReference type="PROSITE" id="PS00770">
    <property type="entry name" value="AA_TRANSFER_CLASS_4"/>
    <property type="match status" value="1"/>
</dbReference>
<evidence type="ECO:0000256" key="8">
    <source>
        <dbReference type="ARBA" id="ARBA00022679"/>
    </source>
</evidence>
<evidence type="ECO:0000256" key="6">
    <source>
        <dbReference type="ARBA" id="ARBA00022576"/>
    </source>
</evidence>
<evidence type="ECO:0000256" key="13">
    <source>
        <dbReference type="ARBA" id="ARBA00049229"/>
    </source>
</evidence>
<dbReference type="InterPro" id="IPR018300">
    <property type="entry name" value="Aminotrans_IV_CS"/>
</dbReference>
<dbReference type="GO" id="GO:0009097">
    <property type="term" value="P:isoleucine biosynthetic process"/>
    <property type="evidence" value="ECO:0007669"/>
    <property type="project" value="UniProtKB-UniPathway"/>
</dbReference>
<dbReference type="GO" id="GO:0052655">
    <property type="term" value="F:L-valine-2-oxoglutarate transaminase activity"/>
    <property type="evidence" value="ECO:0007669"/>
    <property type="project" value="RHEA"/>
</dbReference>
<comment type="catalytic activity">
    <reaction evidence="13 17">
        <text>L-leucine + 2-oxoglutarate = 4-methyl-2-oxopentanoate + L-glutamate</text>
        <dbReference type="Rhea" id="RHEA:18321"/>
        <dbReference type="ChEBI" id="CHEBI:16810"/>
        <dbReference type="ChEBI" id="CHEBI:17865"/>
        <dbReference type="ChEBI" id="CHEBI:29985"/>
        <dbReference type="ChEBI" id="CHEBI:57427"/>
        <dbReference type="EC" id="2.6.1.42"/>
    </reaction>
</comment>
<evidence type="ECO:0000256" key="11">
    <source>
        <dbReference type="ARBA" id="ARBA00048212"/>
    </source>
</evidence>
<evidence type="ECO:0000256" key="2">
    <source>
        <dbReference type="ARBA" id="ARBA00004824"/>
    </source>
</evidence>
<dbReference type="UniPathway" id="UPA00049">
    <property type="reaction ID" value="UER00062"/>
</dbReference>
<dbReference type="GO" id="GO:0052656">
    <property type="term" value="F:L-isoleucine-2-oxoglutarate transaminase activity"/>
    <property type="evidence" value="ECO:0007669"/>
    <property type="project" value="RHEA"/>
</dbReference>
<dbReference type="Gene3D" id="3.30.470.10">
    <property type="match status" value="1"/>
</dbReference>
<proteinExistence type="inferred from homology"/>
<keyword evidence="9 16" id="KW-0663">Pyridoxal phosphate</keyword>
<dbReference type="SUPFAM" id="SSF56752">
    <property type="entry name" value="D-aminoacid aminotransferase-like PLP-dependent enzymes"/>
    <property type="match status" value="1"/>
</dbReference>
<dbReference type="InterPro" id="IPR043132">
    <property type="entry name" value="BCAT-like_C"/>
</dbReference>
<evidence type="ECO:0000313" key="19">
    <source>
        <dbReference type="Proteomes" id="UP000014417"/>
    </source>
</evidence>
<comment type="cofactor">
    <cofactor evidence="1 16">
        <name>pyridoxal 5'-phosphate</name>
        <dbReference type="ChEBI" id="CHEBI:597326"/>
    </cofactor>
</comment>
<dbReference type="STRING" id="883161.HMPREF9306_00466"/>
<comment type="caution">
    <text evidence="18">The sequence shown here is derived from an EMBL/GenBank/DDBJ whole genome shotgun (WGS) entry which is preliminary data.</text>
</comment>
<evidence type="ECO:0000256" key="14">
    <source>
        <dbReference type="PIRSR" id="PIRSR006468-1"/>
    </source>
</evidence>
<dbReference type="Proteomes" id="UP000014417">
    <property type="component" value="Unassembled WGS sequence"/>
</dbReference>
<keyword evidence="6 17" id="KW-0032">Aminotransferase</keyword>
<keyword evidence="8 17" id="KW-0808">Transferase</keyword>
<dbReference type="GO" id="GO:0009098">
    <property type="term" value="P:L-leucine biosynthetic process"/>
    <property type="evidence" value="ECO:0007669"/>
    <property type="project" value="UniProtKB-UniPathway"/>
</dbReference>
<sequence length="357" mass="38703">MAFPIAEGAGFSSPEEISEALAKPSFGKYFSDHSALARWSPEKGWHDRALIGRESLQLHPGTAALHYGQEIFEGLKAFRHADDSVWIFRPEMNAARFAASARRMSMAPLPEQDFLDSVLELVSADKAWVPNGNGERSLYLRPFMFASETLIGVRAAAEYTYMVIATPASPFYPEPLKLWVTPDYSRTASGGTGMAKCGGNYAASMAAEAQAHENGCGQVLWLDSATRTNIEEGGTMNFFVVTKDDELVTPALDGNILAGVTRDSLLKLAEFHDLKPVERELALAEVREQISSGQITEAFACGTAAVVSPVIGLKAPDFEVSVGDGKPGEKTMALREHLTGIQLGKREDTFGWLNPVA</sequence>
<dbReference type="InterPro" id="IPR005786">
    <property type="entry name" value="B_amino_transII"/>
</dbReference>
<keyword evidence="7 17" id="KW-0028">Amino-acid biosynthesis</keyword>
<evidence type="ECO:0000256" key="1">
    <source>
        <dbReference type="ARBA" id="ARBA00001933"/>
    </source>
</evidence>
<dbReference type="PATRIC" id="fig|883161.3.peg.471"/>
<dbReference type="InterPro" id="IPR043131">
    <property type="entry name" value="BCAT-like_N"/>
</dbReference>
<dbReference type="GO" id="GO:0052654">
    <property type="term" value="F:L-leucine-2-oxoglutarate transaminase activity"/>
    <property type="evidence" value="ECO:0007669"/>
    <property type="project" value="RHEA"/>
</dbReference>
<feature type="modified residue" description="N6-(pyridoxal phosphate)lysine" evidence="14">
    <location>
        <position position="196"/>
    </location>
</feature>
<dbReference type="RefSeq" id="WP_016455316.1">
    <property type="nucleotide sequence ID" value="NZ_KE150269.1"/>
</dbReference>
<evidence type="ECO:0000256" key="12">
    <source>
        <dbReference type="ARBA" id="ARBA00048798"/>
    </source>
</evidence>
<evidence type="ECO:0000256" key="9">
    <source>
        <dbReference type="ARBA" id="ARBA00022898"/>
    </source>
</evidence>
<dbReference type="GO" id="GO:0009099">
    <property type="term" value="P:L-valine biosynthetic process"/>
    <property type="evidence" value="ECO:0007669"/>
    <property type="project" value="UniProtKB-UniPathway"/>
</dbReference>
<comment type="catalytic activity">
    <reaction evidence="11 17">
        <text>L-valine + 2-oxoglutarate = 3-methyl-2-oxobutanoate + L-glutamate</text>
        <dbReference type="Rhea" id="RHEA:24813"/>
        <dbReference type="ChEBI" id="CHEBI:11851"/>
        <dbReference type="ChEBI" id="CHEBI:16810"/>
        <dbReference type="ChEBI" id="CHEBI:29985"/>
        <dbReference type="ChEBI" id="CHEBI:57762"/>
        <dbReference type="EC" id="2.6.1.42"/>
    </reaction>
</comment>
<dbReference type="HOGENOM" id="CLU_031922_0_2_11"/>
<dbReference type="EC" id="2.6.1.42" evidence="17"/>
<organism evidence="18 19">
    <name type="scientific">Propionimicrobium lymphophilum ACS-093-V-SCH5</name>
    <dbReference type="NCBI Taxonomy" id="883161"/>
    <lineage>
        <taxon>Bacteria</taxon>
        <taxon>Bacillati</taxon>
        <taxon>Actinomycetota</taxon>
        <taxon>Actinomycetes</taxon>
        <taxon>Propionibacteriales</taxon>
        <taxon>Propionibacteriaceae</taxon>
        <taxon>Propionimicrobium</taxon>
    </lineage>
</organism>
<dbReference type="InterPro" id="IPR033939">
    <property type="entry name" value="BCAT_family"/>
</dbReference>
<comment type="pathway">
    <text evidence="4">Amino-acid biosynthesis; L-leucine biosynthesis; L-leucine from 3-methyl-2-oxobutanoate: step 4/4.</text>
</comment>
<gene>
    <name evidence="18" type="ORF">HMPREF9306_00466</name>
</gene>
<dbReference type="NCBIfam" id="NF009897">
    <property type="entry name" value="PRK13357.1"/>
    <property type="match status" value="1"/>
</dbReference>
<evidence type="ECO:0000313" key="18">
    <source>
        <dbReference type="EMBL" id="EPD33708.1"/>
    </source>
</evidence>
<dbReference type="Gene3D" id="3.20.10.10">
    <property type="entry name" value="D-amino Acid Aminotransferase, subunit A, domain 2"/>
    <property type="match status" value="1"/>
</dbReference>
<dbReference type="NCBIfam" id="TIGR01123">
    <property type="entry name" value="ilvE_II"/>
    <property type="match status" value="1"/>
</dbReference>
<dbReference type="PANTHER" id="PTHR11825:SF44">
    <property type="entry name" value="BRANCHED-CHAIN-AMINO-ACID AMINOTRANSFERASE"/>
    <property type="match status" value="1"/>
</dbReference>
<dbReference type="Pfam" id="PF01063">
    <property type="entry name" value="Aminotran_4"/>
    <property type="match status" value="1"/>
</dbReference>
<evidence type="ECO:0000256" key="5">
    <source>
        <dbReference type="ARBA" id="ARBA00009320"/>
    </source>
</evidence>
<comment type="pathway">
    <text evidence="3">Amino-acid biosynthesis; L-valine biosynthesis; L-valine from pyruvate: step 4/4.</text>
</comment>
<dbReference type="PANTHER" id="PTHR11825">
    <property type="entry name" value="SUBGROUP IIII AMINOTRANSFERASE"/>
    <property type="match status" value="1"/>
</dbReference>
<evidence type="ECO:0000256" key="7">
    <source>
        <dbReference type="ARBA" id="ARBA00022605"/>
    </source>
</evidence>
<dbReference type="PIRSF" id="PIRSF006468">
    <property type="entry name" value="BCAT1"/>
    <property type="match status" value="1"/>
</dbReference>
<dbReference type="EMBL" id="AGZR01000004">
    <property type="protein sequence ID" value="EPD33708.1"/>
    <property type="molecule type" value="Genomic_DNA"/>
</dbReference>
<comment type="similarity">
    <text evidence="5 15">Belongs to the class-IV pyridoxal-phosphate-dependent aminotransferase family.</text>
</comment>
<dbReference type="InterPro" id="IPR036038">
    <property type="entry name" value="Aminotransferase-like"/>
</dbReference>
<reference evidence="18 19" key="1">
    <citation type="submission" date="2013-04" db="EMBL/GenBank/DDBJ databases">
        <title>The Genome Sequence of Propionimicrobium lymphophilum ACS-093-V-SCH5.</title>
        <authorList>
            <consortium name="The Broad Institute Genomics Platform"/>
            <person name="Earl A."/>
            <person name="Ward D."/>
            <person name="Feldgarden M."/>
            <person name="Gevers D."/>
            <person name="Saerens B."/>
            <person name="Vaneechoutte M."/>
            <person name="Walker B."/>
            <person name="Young S."/>
            <person name="Zeng Q."/>
            <person name="Gargeya S."/>
            <person name="Fitzgerald M."/>
            <person name="Haas B."/>
            <person name="Abouelleil A."/>
            <person name="Allen A.W."/>
            <person name="Alvarado L."/>
            <person name="Arachchi H.M."/>
            <person name="Berlin A.M."/>
            <person name="Chapman S.B."/>
            <person name="Gainer-Dewar J."/>
            <person name="Goldberg J."/>
            <person name="Griggs A."/>
            <person name="Gujja S."/>
            <person name="Hansen M."/>
            <person name="Howarth C."/>
            <person name="Imamovic A."/>
            <person name="Ireland A."/>
            <person name="Larimer J."/>
            <person name="McCowan C."/>
            <person name="Murphy C."/>
            <person name="Pearson M."/>
            <person name="Poon T.W."/>
            <person name="Priest M."/>
            <person name="Roberts A."/>
            <person name="Saif S."/>
            <person name="Shea T."/>
            <person name="Sisk P."/>
            <person name="Sykes S."/>
            <person name="Wortman J."/>
            <person name="Nusbaum C."/>
            <person name="Birren B."/>
        </authorList>
    </citation>
    <scope>NUCLEOTIDE SEQUENCE [LARGE SCALE GENOMIC DNA]</scope>
    <source>
        <strain evidence="18 19">ACS-093-V-SCH5</strain>
    </source>
</reference>
<dbReference type="OrthoDB" id="9804984at2"/>